<evidence type="ECO:0000256" key="5">
    <source>
        <dbReference type="ARBA" id="ARBA00023136"/>
    </source>
</evidence>
<sequence>MRISEILKSSLATMRMNGRRTFLTMVGIIIGIAAVITIMSLGNGFQKATLDSLTDDKDGQVSQQVIFQPTQMDSYDPSKTPAFSANDIQLASRYPGVAKVEIDQGNPDQAQYLDVVHAGEKNSWPVKPVDQAQGDLLAGRALNEADSQGLKAYAMISDQLAQQYFASPQAAIHQSLNIAGKDYTIVGVYPLGGMEMSSGGGGFNISDPSQILLPRASMQIFGPARQGAGNLKVYFEKADETKKVMEDLVKELNEVGSLHNQGSYIFMDMSEILAGVGQSLNMITYFVSAVAAISLLIAGVGVMNMMYISVSERTQEIGIRRAIGASQANIQQQFLFEGVAITSLGGLIGYVMGILIAKLVALALPFPAVVDWGTALMAVLISVLIGIIFSVFPARAAARKNVVEILR</sequence>
<dbReference type="Proteomes" id="UP000062260">
    <property type="component" value="Chromosome"/>
</dbReference>
<gene>
    <name evidence="9" type="ORF">AWM75_02785</name>
</gene>
<keyword evidence="10" id="KW-1185">Reference proteome</keyword>
<dbReference type="EMBL" id="CP014163">
    <property type="protein sequence ID" value="AMB98988.1"/>
    <property type="molecule type" value="Genomic_DNA"/>
</dbReference>
<evidence type="ECO:0000313" key="9">
    <source>
        <dbReference type="EMBL" id="AMB98988.1"/>
    </source>
</evidence>
<dbReference type="Pfam" id="PF12704">
    <property type="entry name" value="MacB_PCD"/>
    <property type="match status" value="1"/>
</dbReference>
<dbReference type="AlphaFoldDB" id="A0A0X8FKG8"/>
<dbReference type="OrthoDB" id="9770036at2"/>
<proteinExistence type="inferred from homology"/>
<keyword evidence="4" id="KW-1133">Transmembrane helix</keyword>
<accession>A0A0X8FKG8</accession>
<organism evidence="9 10">
    <name type="scientific">Aerococcus urinaehominis</name>
    <dbReference type="NCBI Taxonomy" id="128944"/>
    <lineage>
        <taxon>Bacteria</taxon>
        <taxon>Bacillati</taxon>
        <taxon>Bacillota</taxon>
        <taxon>Bacilli</taxon>
        <taxon>Lactobacillales</taxon>
        <taxon>Aerococcaceae</taxon>
        <taxon>Aerococcus</taxon>
    </lineage>
</organism>
<dbReference type="InterPro" id="IPR003838">
    <property type="entry name" value="ABC3_permease_C"/>
</dbReference>
<evidence type="ECO:0000256" key="1">
    <source>
        <dbReference type="ARBA" id="ARBA00004651"/>
    </source>
</evidence>
<evidence type="ECO:0000256" key="4">
    <source>
        <dbReference type="ARBA" id="ARBA00022989"/>
    </source>
</evidence>
<comment type="similarity">
    <text evidence="6">Belongs to the ABC-4 integral membrane protein family.</text>
</comment>
<evidence type="ECO:0000256" key="3">
    <source>
        <dbReference type="ARBA" id="ARBA00022692"/>
    </source>
</evidence>
<keyword evidence="2" id="KW-1003">Cell membrane</keyword>
<dbReference type="KEGG" id="auh:AWM75_02785"/>
<keyword evidence="3" id="KW-0812">Transmembrane</keyword>
<evidence type="ECO:0000259" key="8">
    <source>
        <dbReference type="Pfam" id="PF12704"/>
    </source>
</evidence>
<dbReference type="PANTHER" id="PTHR30572:SF4">
    <property type="entry name" value="ABC TRANSPORTER PERMEASE YTRF"/>
    <property type="match status" value="1"/>
</dbReference>
<name>A0A0X8FKG8_9LACT</name>
<evidence type="ECO:0000256" key="6">
    <source>
        <dbReference type="ARBA" id="ARBA00038076"/>
    </source>
</evidence>
<dbReference type="GO" id="GO:0022857">
    <property type="term" value="F:transmembrane transporter activity"/>
    <property type="evidence" value="ECO:0007669"/>
    <property type="project" value="TreeGrafter"/>
</dbReference>
<dbReference type="RefSeq" id="WP_067977961.1">
    <property type="nucleotide sequence ID" value="NZ_CP014163.1"/>
</dbReference>
<dbReference type="Pfam" id="PF02687">
    <property type="entry name" value="FtsX"/>
    <property type="match status" value="1"/>
</dbReference>
<feature type="domain" description="MacB-like periplasmic core" evidence="8">
    <location>
        <begin position="21"/>
        <end position="248"/>
    </location>
</feature>
<dbReference type="InterPro" id="IPR025857">
    <property type="entry name" value="MacB_PCD"/>
</dbReference>
<dbReference type="GO" id="GO:0005886">
    <property type="term" value="C:plasma membrane"/>
    <property type="evidence" value="ECO:0007669"/>
    <property type="project" value="UniProtKB-SubCell"/>
</dbReference>
<evidence type="ECO:0000313" key="10">
    <source>
        <dbReference type="Proteomes" id="UP000062260"/>
    </source>
</evidence>
<protein>
    <submittedName>
        <fullName evidence="9">Uncharacterized protein</fullName>
    </submittedName>
</protein>
<reference evidence="9 10" key="1">
    <citation type="journal article" date="2016" name="Genome Announc.">
        <title>Complete Genome Sequences of Aerococcus christensenii CCUG 28831T, Aerococcus sanguinicola CCUG 43001T, Aerococcus urinae CCUG 36881T, Aerococcus urinaeequi CCUG 28094T, Aerococcus urinaehominis CCUG 42038 BT, and Aerococcus viridans CCUG 4311T.</title>
        <authorList>
            <person name="Carkaci D."/>
            <person name="Dargis R."/>
            <person name="Nielsen X.C."/>
            <person name="Skovgaard O."/>
            <person name="Fuursted K."/>
            <person name="Christensen J.J."/>
        </authorList>
    </citation>
    <scope>NUCLEOTIDE SEQUENCE [LARGE SCALE GENOMIC DNA]</scope>
    <source>
        <strain evidence="9 10">CCUG42038B</strain>
    </source>
</reference>
<dbReference type="STRING" id="128944.AWM75_02785"/>
<dbReference type="PANTHER" id="PTHR30572">
    <property type="entry name" value="MEMBRANE COMPONENT OF TRANSPORTER-RELATED"/>
    <property type="match status" value="1"/>
</dbReference>
<evidence type="ECO:0000256" key="2">
    <source>
        <dbReference type="ARBA" id="ARBA00022475"/>
    </source>
</evidence>
<feature type="domain" description="ABC3 transporter permease C-terminal" evidence="7">
    <location>
        <begin position="289"/>
        <end position="401"/>
    </location>
</feature>
<keyword evidence="5" id="KW-0472">Membrane</keyword>
<dbReference type="InterPro" id="IPR050250">
    <property type="entry name" value="Macrolide_Exporter_MacB"/>
</dbReference>
<reference evidence="10" key="2">
    <citation type="submission" date="2016-01" db="EMBL/GenBank/DDBJ databases">
        <title>Six Aerococcus type strain genome sequencing and assembly using PacBio and Illumina Hiseq.</title>
        <authorList>
            <person name="Carkaci D."/>
            <person name="Dargis R."/>
            <person name="Nielsen X.C."/>
            <person name="Skovgaard O."/>
            <person name="Fuursted K."/>
            <person name="Christensen J.J."/>
        </authorList>
    </citation>
    <scope>NUCLEOTIDE SEQUENCE [LARGE SCALE GENOMIC DNA]</scope>
    <source>
        <strain evidence="10">CCUG42038B</strain>
    </source>
</reference>
<comment type="subcellular location">
    <subcellularLocation>
        <location evidence="1">Cell membrane</location>
        <topology evidence="1">Multi-pass membrane protein</topology>
    </subcellularLocation>
</comment>
<evidence type="ECO:0000259" key="7">
    <source>
        <dbReference type="Pfam" id="PF02687"/>
    </source>
</evidence>